<evidence type="ECO:0000256" key="2">
    <source>
        <dbReference type="SAM" id="MobiDB-lite"/>
    </source>
</evidence>
<dbReference type="KEGG" id="vg:55819065"/>
<evidence type="ECO:0000313" key="4">
    <source>
        <dbReference type="Proteomes" id="UP000267934"/>
    </source>
</evidence>
<evidence type="ECO:0000313" key="3">
    <source>
        <dbReference type="EMBL" id="AWN06201.1"/>
    </source>
</evidence>
<evidence type="ECO:0000256" key="1">
    <source>
        <dbReference type="SAM" id="Coils"/>
    </source>
</evidence>
<dbReference type="GeneID" id="55819065"/>
<accession>A0A3G1QTL5</accession>
<proteinExistence type="predicted"/>
<feature type="coiled-coil region" evidence="1">
    <location>
        <begin position="619"/>
        <end position="667"/>
    </location>
</feature>
<organism evidence="3 4">
    <name type="scientific">Erwinia phage phiEaP8</name>
    <dbReference type="NCBI Taxonomy" id="2178928"/>
    <lineage>
        <taxon>Viruses</taxon>
        <taxon>Duplodnaviria</taxon>
        <taxon>Heunggongvirae</taxon>
        <taxon>Uroviricota</taxon>
        <taxon>Caudoviricetes</taxon>
        <taxon>Schitoviridae</taxon>
        <taxon>Erskinevirinae</taxon>
        <taxon>Yonginvirus</taxon>
        <taxon>Yonginvirus EaP8</taxon>
    </lineage>
</organism>
<feature type="region of interest" description="Disordered" evidence="2">
    <location>
        <begin position="287"/>
        <end position="307"/>
    </location>
</feature>
<keyword evidence="4" id="KW-1185">Reference proteome</keyword>
<feature type="region of interest" description="Disordered" evidence="2">
    <location>
        <begin position="1"/>
        <end position="21"/>
    </location>
</feature>
<name>A0A3G1QTL5_9CAUD</name>
<dbReference type="Proteomes" id="UP000267934">
    <property type="component" value="Segment"/>
</dbReference>
<feature type="compositionally biased region" description="Polar residues" evidence="2">
    <location>
        <begin position="725"/>
        <end position="751"/>
    </location>
</feature>
<protein>
    <submittedName>
        <fullName evidence="3">Portal protein</fullName>
    </submittedName>
</protein>
<reference evidence="3 4" key="1">
    <citation type="journal article" date="2018" name="Plant Pathol. J.">
        <title>Characterization of the Lytic Bacteriophage phiEaP-8 Effective against Both Erwinia amylovora and Erwinia pyrifoliae Causing Severe Diseases in Apple and Pear.</title>
        <authorList>
            <person name="Park J."/>
            <person name="Lee G.M."/>
            <person name="Kim D."/>
            <person name="Park D.H."/>
            <person name="Oh C.S."/>
        </authorList>
    </citation>
    <scope>NUCLEOTIDE SEQUENCE [LARGE SCALE GENOMIC DNA]</scope>
</reference>
<feature type="region of interest" description="Disordered" evidence="2">
    <location>
        <begin position="725"/>
        <end position="770"/>
    </location>
</feature>
<dbReference type="InterPro" id="IPR056909">
    <property type="entry name" value="SU10_portal"/>
</dbReference>
<keyword evidence="1" id="KW-0175">Coiled coil</keyword>
<sequence length="770" mass="86662">MMQMEDKILPRTSEEATEKKLTDWSNEPTLRQLKVDFDQSKPAHDAQVGRIKHWQDLLNVTGAQKPPKVKGRSSVQPKLVKRQAEWRYSALTEPFLGSNKLFNVSPVTFEDAPAAVQNELVLNWQFRTKLNRVSLIDTFVRTTVDEGTSIARIGWKRVTVKVKKEVPVYSYYQIEQQEQLQQLQQAIELEQDNPRMFHEQAPPELAAALEYYKESGVPVYAEQTGTQEVEVDQVLENRPTVDFLNPENVYIDPSCNGDLDKALFAVISFETNQAELKKEPKRYKNLDKVDWKGNGPATKPDHATTTPQTFEYQDELRRKVVAYEYWGFYDIDGDGRLQPIVATWIGDTLIRMEMNPFPDSKLPFVLVPYLPVKRDLFGEPDAELLEDNQKILGALTRGMVDLLGRSANSQRGFAKGMLDPLNRRRYDNGEDYEYNPNSNPQQQIIEHTYPELPQSAMLMLNLQNNEAESLTGVKAFAGGVSGDAYGDVAAGIRGVLDAASKREMAILRRLAKGMTEIGNKIIAMNAVFLSEEEVVRVTNSEFVTVRREDLAGNFDLEVDIATAEVDNQKSQDLAFMLQTIGPNIDPQISMKILSEIAKLKRMPELAHTLATFKPQPDPFQEQMKQLELQNKQLENQKLQSDIELNHAKAQEAMANRDQKNLDFVEQETGTKHARDMEKQTAQAQGNQALEVTKALLKPTKNANGSESKPDVPAAVGFNALSHNLNSAGQTAVPDSTMQRDNQSGVNPQLSLGSKYFDPSQDPALNPNLNI</sequence>
<dbReference type="Pfam" id="PF23899">
    <property type="entry name" value="SU10_portal"/>
    <property type="match status" value="1"/>
</dbReference>
<dbReference type="EMBL" id="MH160392">
    <property type="protein sequence ID" value="AWN06201.1"/>
    <property type="molecule type" value="Genomic_DNA"/>
</dbReference>
<dbReference type="RefSeq" id="YP_009889565.1">
    <property type="nucleotide sequence ID" value="NC_049510.1"/>
</dbReference>